<comment type="caution">
    <text evidence="1">The sequence shown here is derived from an EMBL/GenBank/DDBJ whole genome shotgun (WGS) entry which is preliminary data.</text>
</comment>
<protein>
    <submittedName>
        <fullName evidence="1">Uncharacterized protein</fullName>
    </submittedName>
</protein>
<accession>A0A0P7V5V8</accession>
<evidence type="ECO:0000313" key="1">
    <source>
        <dbReference type="EMBL" id="KPP70149.1"/>
    </source>
</evidence>
<sequence>MHGRKSWGESDVVVEEAVQVSEAVDVRSGNKEEVRRTRDLKGRVGCRGFARTLESQVSQMRSPSQGVEVQLLYTLLLRFWAGVDVTVRLKRTTSLSYLGLTSHCRRTMFTGWFVITGCT</sequence>
<reference evidence="1 2" key="1">
    <citation type="submission" date="2015-08" db="EMBL/GenBank/DDBJ databases">
        <title>The genome of the Asian arowana (Scleropages formosus).</title>
        <authorList>
            <person name="Tan M.H."/>
            <person name="Gan H.M."/>
            <person name="Croft L.J."/>
            <person name="Austin C.M."/>
        </authorList>
    </citation>
    <scope>NUCLEOTIDE SEQUENCE [LARGE SCALE GENOMIC DNA]</scope>
    <source>
        <strain evidence="1">Aro1</strain>
    </source>
</reference>
<dbReference type="EMBL" id="JARO02003607">
    <property type="protein sequence ID" value="KPP70149.1"/>
    <property type="molecule type" value="Genomic_DNA"/>
</dbReference>
<evidence type="ECO:0000313" key="2">
    <source>
        <dbReference type="Proteomes" id="UP000034805"/>
    </source>
</evidence>
<proteinExistence type="predicted"/>
<dbReference type="AlphaFoldDB" id="A0A0P7V5V8"/>
<dbReference type="Proteomes" id="UP000034805">
    <property type="component" value="Unassembled WGS sequence"/>
</dbReference>
<name>A0A0P7V5V8_SCLFO</name>
<organism evidence="1 2">
    <name type="scientific">Scleropages formosus</name>
    <name type="common">Asian bonytongue</name>
    <name type="synonym">Osteoglossum formosum</name>
    <dbReference type="NCBI Taxonomy" id="113540"/>
    <lineage>
        <taxon>Eukaryota</taxon>
        <taxon>Metazoa</taxon>
        <taxon>Chordata</taxon>
        <taxon>Craniata</taxon>
        <taxon>Vertebrata</taxon>
        <taxon>Euteleostomi</taxon>
        <taxon>Actinopterygii</taxon>
        <taxon>Neopterygii</taxon>
        <taxon>Teleostei</taxon>
        <taxon>Osteoglossocephala</taxon>
        <taxon>Osteoglossomorpha</taxon>
        <taxon>Osteoglossiformes</taxon>
        <taxon>Osteoglossidae</taxon>
        <taxon>Scleropages</taxon>
    </lineage>
</organism>
<gene>
    <name evidence="1" type="ORF">Z043_111045</name>
</gene>